<dbReference type="OrthoDB" id="25985at10239"/>
<dbReference type="EMBL" id="KT001915">
    <property type="protein sequence ID" value="AKU43657.1"/>
    <property type="molecule type" value="Genomic_DNA"/>
</dbReference>
<keyword evidence="3" id="KW-1185">Reference proteome</keyword>
<dbReference type="NCBIfam" id="TIGR02605">
    <property type="entry name" value="CxxC_CxxC_SSSS"/>
    <property type="match status" value="1"/>
</dbReference>
<organism evidence="2 3">
    <name type="scientific">Citrobacter phage Merlin</name>
    <dbReference type="NCBI Taxonomy" id="1675602"/>
    <lineage>
        <taxon>Viruses</taxon>
        <taxon>Duplodnaviria</taxon>
        <taxon>Heunggongvirae</taxon>
        <taxon>Uroviricota</taxon>
        <taxon>Caudoviricetes</taxon>
        <taxon>Pantevenvirales</taxon>
        <taxon>Straboviridae</taxon>
        <taxon>Tevenvirinae</taxon>
        <taxon>Moonvirus</taxon>
        <taxon>Moonvirus merlin</taxon>
    </lineage>
</organism>
<dbReference type="GeneID" id="26647925"/>
<sequence>MPVYNYKCPACAQEIEVIRKISERDNEMICPVLCCSNQMERTVAAPKSVHGGFYDNLKSGGSNL</sequence>
<dbReference type="SMART" id="SM00834">
    <property type="entry name" value="CxxC_CXXC_SSSS"/>
    <property type="match status" value="1"/>
</dbReference>
<evidence type="ECO:0000313" key="2">
    <source>
        <dbReference type="EMBL" id="AKU43657.1"/>
    </source>
</evidence>
<evidence type="ECO:0000313" key="3">
    <source>
        <dbReference type="Proteomes" id="UP000204280"/>
    </source>
</evidence>
<protein>
    <submittedName>
        <fullName evidence="2">FmdB family regulatory protein</fullName>
    </submittedName>
</protein>
<accession>A0A0K1LMA2</accession>
<evidence type="ECO:0000259" key="1">
    <source>
        <dbReference type="SMART" id="SM00834"/>
    </source>
</evidence>
<dbReference type="Proteomes" id="UP000204280">
    <property type="component" value="Segment"/>
</dbReference>
<feature type="domain" description="Putative regulatory protein FmdB zinc ribbon" evidence="1">
    <location>
        <begin position="1"/>
        <end position="44"/>
    </location>
</feature>
<proteinExistence type="predicted"/>
<reference evidence="2 3" key="1">
    <citation type="journal article" date="2015" name="Genome Announc.">
        <title>Complete Genome Sequence of Citrobacter freundii Myophage Merlin.</title>
        <authorList>
            <person name="LeSage K.C."/>
            <person name="Hargrove E.C."/>
            <person name="Cahill J.L."/>
            <person name="Rasche E.S."/>
            <person name="Kuty Everett G.F."/>
        </authorList>
    </citation>
    <scope>NUCLEOTIDE SEQUENCE [LARGE SCALE GENOMIC DNA]</scope>
</reference>
<dbReference type="Pfam" id="PF09723">
    <property type="entry name" value="Zn_ribbon_8"/>
    <property type="match status" value="1"/>
</dbReference>
<dbReference type="InterPro" id="IPR013429">
    <property type="entry name" value="Regulatory_FmdB_Zinc_ribbon"/>
</dbReference>
<dbReference type="RefSeq" id="YP_009203725.1">
    <property type="nucleotide sequence ID" value="NC_028857.1"/>
</dbReference>
<name>A0A0K1LMA2_9CAUD</name>
<dbReference type="KEGG" id="vg:26647925"/>
<gene>
    <name evidence="2" type="ORF">CPT_Merlin11</name>
</gene>